<dbReference type="InterPro" id="IPR011992">
    <property type="entry name" value="EF-hand-dom_pair"/>
</dbReference>
<sequence length="466" mass="53560">MMKTINSADLPQKPDDYVKTNYKLGSNLSTSKYRYLFKAKHLTTGDKRVIRVISKFCKRFAICENRLLSEIEVLLKIDHPNLGSMCEYFQDSKNIYIIMQRFSGGSLYKILLSQGLHTEANCAGYMRQLFSALRYLHSLKIAFCDLKLENLVFVSDNSNFNLKLVGFYYSQLIHPNTTLRVKVGSPYYIAPEILAGEYTETCDLWSAGVLLYIILCGNPPFTGKAKHEIFNSIQRSEYNFSSKCWSGISEKAKDLIRKLLVSDPRDRISINDALKHPWLSVSIPQTPTREESAEYIANLSQFKSSQKLKKTFLRYISSHFIVGEEREELLKLFNFLDLDKNGMISRVELKRGMLKLFGKRFKSIDKEIDRIVNECDLDRSGDLSFNEFVIAALGQHKLITQSRMEAVFKSIDLDNNGFIEVHELRDALSRSVISQDTDWEALIRECDTNGDGVIDLQEFFSMMTNN</sequence>
<dbReference type="Gene3D" id="3.30.200.20">
    <property type="entry name" value="Phosphorylase Kinase, domain 1"/>
    <property type="match status" value="1"/>
</dbReference>
<dbReference type="CDD" id="cd05117">
    <property type="entry name" value="STKc_CAMK"/>
    <property type="match status" value="1"/>
</dbReference>
<dbReference type="Gene3D" id="1.10.238.10">
    <property type="entry name" value="EF-hand"/>
    <property type="match status" value="2"/>
</dbReference>
<evidence type="ECO:0000256" key="8">
    <source>
        <dbReference type="ARBA" id="ARBA00022840"/>
    </source>
</evidence>
<evidence type="ECO:0000256" key="7">
    <source>
        <dbReference type="ARBA" id="ARBA00022837"/>
    </source>
</evidence>
<keyword evidence="7" id="KW-0106">Calcium</keyword>
<evidence type="ECO:0000256" key="3">
    <source>
        <dbReference type="ARBA" id="ARBA00022527"/>
    </source>
</evidence>
<accession>A0A1R2AX21</accession>
<keyword evidence="3" id="KW-0723">Serine/threonine-protein kinase</keyword>
<dbReference type="InterPro" id="IPR002048">
    <property type="entry name" value="EF_hand_dom"/>
</dbReference>
<evidence type="ECO:0000256" key="9">
    <source>
        <dbReference type="ARBA" id="ARBA00024334"/>
    </source>
</evidence>
<dbReference type="GO" id="GO:0004674">
    <property type="term" value="F:protein serine/threonine kinase activity"/>
    <property type="evidence" value="ECO:0007669"/>
    <property type="project" value="UniProtKB-KW"/>
</dbReference>
<dbReference type="SMART" id="SM00220">
    <property type="entry name" value="S_TKc"/>
    <property type="match status" value="1"/>
</dbReference>
<dbReference type="CDD" id="cd00051">
    <property type="entry name" value="EFh"/>
    <property type="match status" value="1"/>
</dbReference>
<comment type="subunit">
    <text evidence="2">Monomer.</text>
</comment>
<evidence type="ECO:0000256" key="4">
    <source>
        <dbReference type="ARBA" id="ARBA00022679"/>
    </source>
</evidence>
<dbReference type="Pfam" id="PF13499">
    <property type="entry name" value="EF-hand_7"/>
    <property type="match status" value="2"/>
</dbReference>
<gene>
    <name evidence="12" type="ORF">SteCoe_33317</name>
</gene>
<feature type="domain" description="EF-hand" evidence="11">
    <location>
        <begin position="399"/>
        <end position="433"/>
    </location>
</feature>
<dbReference type="InterPro" id="IPR018247">
    <property type="entry name" value="EF_Hand_1_Ca_BS"/>
</dbReference>
<dbReference type="GO" id="GO:0005509">
    <property type="term" value="F:calcium ion binding"/>
    <property type="evidence" value="ECO:0007669"/>
    <property type="project" value="InterPro"/>
</dbReference>
<evidence type="ECO:0000313" key="13">
    <source>
        <dbReference type="Proteomes" id="UP000187209"/>
    </source>
</evidence>
<evidence type="ECO:0000256" key="1">
    <source>
        <dbReference type="ARBA" id="ARBA00001946"/>
    </source>
</evidence>
<evidence type="ECO:0000256" key="6">
    <source>
        <dbReference type="ARBA" id="ARBA00022777"/>
    </source>
</evidence>
<keyword evidence="5" id="KW-0547">Nucleotide-binding</keyword>
<organism evidence="12 13">
    <name type="scientific">Stentor coeruleus</name>
    <dbReference type="NCBI Taxonomy" id="5963"/>
    <lineage>
        <taxon>Eukaryota</taxon>
        <taxon>Sar</taxon>
        <taxon>Alveolata</taxon>
        <taxon>Ciliophora</taxon>
        <taxon>Postciliodesmatophora</taxon>
        <taxon>Heterotrichea</taxon>
        <taxon>Heterotrichida</taxon>
        <taxon>Stentoridae</taxon>
        <taxon>Stentor</taxon>
    </lineage>
</organism>
<keyword evidence="4" id="KW-0808">Transferase</keyword>
<evidence type="ECO:0000259" key="10">
    <source>
        <dbReference type="PROSITE" id="PS50011"/>
    </source>
</evidence>
<feature type="domain" description="EF-hand" evidence="11">
    <location>
        <begin position="363"/>
        <end position="398"/>
    </location>
</feature>
<dbReference type="Pfam" id="PF00069">
    <property type="entry name" value="Pkinase"/>
    <property type="match status" value="1"/>
</dbReference>
<dbReference type="GO" id="GO:0005524">
    <property type="term" value="F:ATP binding"/>
    <property type="evidence" value="ECO:0007669"/>
    <property type="project" value="UniProtKB-KW"/>
</dbReference>
<evidence type="ECO:0000313" key="12">
    <source>
        <dbReference type="EMBL" id="OMJ69064.1"/>
    </source>
</evidence>
<keyword evidence="13" id="KW-1185">Reference proteome</keyword>
<comment type="caution">
    <text evidence="12">The sequence shown here is derived from an EMBL/GenBank/DDBJ whole genome shotgun (WGS) entry which is preliminary data.</text>
</comment>
<feature type="domain" description="Protein kinase" evidence="10">
    <location>
        <begin position="22"/>
        <end position="279"/>
    </location>
</feature>
<dbReference type="InterPro" id="IPR011009">
    <property type="entry name" value="Kinase-like_dom_sf"/>
</dbReference>
<evidence type="ECO:0000256" key="5">
    <source>
        <dbReference type="ARBA" id="ARBA00022741"/>
    </source>
</evidence>
<evidence type="ECO:0000259" key="11">
    <source>
        <dbReference type="PROSITE" id="PS50222"/>
    </source>
</evidence>
<dbReference type="PROSITE" id="PS50222">
    <property type="entry name" value="EF_HAND_2"/>
    <property type="match status" value="4"/>
</dbReference>
<dbReference type="Gene3D" id="1.10.510.10">
    <property type="entry name" value="Transferase(Phosphotransferase) domain 1"/>
    <property type="match status" value="1"/>
</dbReference>
<proteinExistence type="inferred from homology"/>
<dbReference type="SUPFAM" id="SSF47473">
    <property type="entry name" value="EF-hand"/>
    <property type="match status" value="1"/>
</dbReference>
<dbReference type="PANTHER" id="PTHR24349">
    <property type="entry name" value="SERINE/THREONINE-PROTEIN KINASE"/>
    <property type="match status" value="1"/>
</dbReference>
<dbReference type="OrthoDB" id="5794026at2759"/>
<comment type="cofactor">
    <cofactor evidence="1">
        <name>Mg(2+)</name>
        <dbReference type="ChEBI" id="CHEBI:18420"/>
    </cofactor>
</comment>
<dbReference type="InterPro" id="IPR050205">
    <property type="entry name" value="CDPK_Ser/Thr_kinases"/>
</dbReference>
<feature type="domain" description="EF-hand" evidence="11">
    <location>
        <begin position="324"/>
        <end position="359"/>
    </location>
</feature>
<keyword evidence="6" id="KW-0418">Kinase</keyword>
<feature type="domain" description="EF-hand" evidence="11">
    <location>
        <begin position="434"/>
        <end position="466"/>
    </location>
</feature>
<reference evidence="12 13" key="1">
    <citation type="submission" date="2016-11" db="EMBL/GenBank/DDBJ databases">
        <title>The macronuclear genome of Stentor coeruleus: a giant cell with tiny introns.</title>
        <authorList>
            <person name="Slabodnick M."/>
            <person name="Ruby J.G."/>
            <person name="Reiff S.B."/>
            <person name="Swart E.C."/>
            <person name="Gosai S."/>
            <person name="Prabakaran S."/>
            <person name="Witkowska E."/>
            <person name="Larue G.E."/>
            <person name="Fisher S."/>
            <person name="Freeman R.M."/>
            <person name="Gunawardena J."/>
            <person name="Chu W."/>
            <person name="Stover N.A."/>
            <person name="Gregory B.D."/>
            <person name="Nowacki M."/>
            <person name="Derisi J."/>
            <person name="Roy S.W."/>
            <person name="Marshall W.F."/>
            <person name="Sood P."/>
        </authorList>
    </citation>
    <scope>NUCLEOTIDE SEQUENCE [LARGE SCALE GENOMIC DNA]</scope>
    <source>
        <strain evidence="12">WM001</strain>
    </source>
</reference>
<name>A0A1R2AX21_9CILI</name>
<dbReference type="PROSITE" id="PS50011">
    <property type="entry name" value="PROTEIN_KINASE_DOM"/>
    <property type="match status" value="1"/>
</dbReference>
<dbReference type="SMART" id="SM00054">
    <property type="entry name" value="EFh"/>
    <property type="match status" value="4"/>
</dbReference>
<evidence type="ECO:0008006" key="14">
    <source>
        <dbReference type="Google" id="ProtNLM"/>
    </source>
</evidence>
<evidence type="ECO:0000256" key="2">
    <source>
        <dbReference type="ARBA" id="ARBA00011245"/>
    </source>
</evidence>
<dbReference type="SUPFAM" id="SSF56112">
    <property type="entry name" value="Protein kinase-like (PK-like)"/>
    <property type="match status" value="1"/>
</dbReference>
<dbReference type="PROSITE" id="PS00018">
    <property type="entry name" value="EF_HAND_1"/>
    <property type="match status" value="3"/>
</dbReference>
<dbReference type="AlphaFoldDB" id="A0A1R2AX21"/>
<comment type="similarity">
    <text evidence="9">Belongs to the protein kinase superfamily. Ser/Thr protein kinase family. CDPK subfamily.</text>
</comment>
<dbReference type="InterPro" id="IPR000719">
    <property type="entry name" value="Prot_kinase_dom"/>
</dbReference>
<protein>
    <recommendedName>
        <fullName evidence="14">Non-specific serine/threonine protein kinase</fullName>
    </recommendedName>
</protein>
<keyword evidence="8" id="KW-0067">ATP-binding</keyword>
<dbReference type="FunFam" id="1.10.510.10:FF:000571">
    <property type="entry name" value="Maternal embryonic leucine zipper kinase"/>
    <property type="match status" value="1"/>
</dbReference>
<dbReference type="EMBL" id="MPUH01001245">
    <property type="protein sequence ID" value="OMJ69064.1"/>
    <property type="molecule type" value="Genomic_DNA"/>
</dbReference>
<dbReference type="Proteomes" id="UP000187209">
    <property type="component" value="Unassembled WGS sequence"/>
</dbReference>